<accession>W6S5L9</accession>
<evidence type="ECO:0000256" key="1">
    <source>
        <dbReference type="ARBA" id="ARBA00022801"/>
    </source>
</evidence>
<evidence type="ECO:0000259" key="3">
    <source>
        <dbReference type="SMART" id="SM00331"/>
    </source>
</evidence>
<dbReference type="EMBL" id="HG917868">
    <property type="protein sequence ID" value="CDM69642.1"/>
    <property type="molecule type" value="Genomic_DNA"/>
</dbReference>
<feature type="transmembrane region" description="Helical" evidence="2">
    <location>
        <begin position="291"/>
        <end position="310"/>
    </location>
</feature>
<dbReference type="InterPro" id="IPR014221">
    <property type="entry name" value="SpoII_E"/>
</dbReference>
<dbReference type="GO" id="GO:0004722">
    <property type="term" value="F:protein serine/threonine phosphatase activity"/>
    <property type="evidence" value="ECO:0007669"/>
    <property type="project" value="UniProtKB-EC"/>
</dbReference>
<dbReference type="InterPro" id="IPR052016">
    <property type="entry name" value="Bact_Sigma-Reg"/>
</dbReference>
<evidence type="ECO:0000313" key="4">
    <source>
        <dbReference type="EMBL" id="CDM69642.1"/>
    </source>
</evidence>
<keyword evidence="5" id="KW-1185">Reference proteome</keyword>
<dbReference type="Pfam" id="PF19732">
    <property type="entry name" value="SpoIIE_N"/>
    <property type="match status" value="1"/>
</dbReference>
<keyword evidence="2" id="KW-1133">Transmembrane helix</keyword>
<dbReference type="AlphaFoldDB" id="W6S5L9"/>
<dbReference type="InterPro" id="IPR036457">
    <property type="entry name" value="PPM-type-like_dom_sf"/>
</dbReference>
<feature type="transmembrane region" description="Helical" evidence="2">
    <location>
        <begin position="204"/>
        <end position="237"/>
    </location>
</feature>
<dbReference type="NCBIfam" id="TIGR02865">
    <property type="entry name" value="spore_II_E"/>
    <property type="match status" value="1"/>
</dbReference>
<evidence type="ECO:0000256" key="2">
    <source>
        <dbReference type="SAM" id="Phobius"/>
    </source>
</evidence>
<organism evidence="4 5">
    <name type="scientific">Clostridium bornimense</name>
    <dbReference type="NCBI Taxonomy" id="1216932"/>
    <lineage>
        <taxon>Bacteria</taxon>
        <taxon>Bacillati</taxon>
        <taxon>Bacillota</taxon>
        <taxon>Clostridia</taxon>
        <taxon>Eubacteriales</taxon>
        <taxon>Clostridiaceae</taxon>
        <taxon>Clostridium</taxon>
    </lineage>
</organism>
<dbReference type="eggNOG" id="COG2208">
    <property type="taxonomic scope" value="Bacteria"/>
</dbReference>
<proteinExistence type="predicted"/>
<dbReference type="PANTHER" id="PTHR43156">
    <property type="entry name" value="STAGE II SPORULATION PROTEIN E-RELATED"/>
    <property type="match status" value="1"/>
</dbReference>
<dbReference type="Pfam" id="PF07228">
    <property type="entry name" value="SpoIIE"/>
    <property type="match status" value="1"/>
</dbReference>
<feature type="transmembrane region" description="Helical" evidence="2">
    <location>
        <begin position="23"/>
        <end position="39"/>
    </location>
</feature>
<keyword evidence="2" id="KW-0472">Membrane</keyword>
<dbReference type="Gene3D" id="3.60.40.10">
    <property type="entry name" value="PPM-type phosphatase domain"/>
    <property type="match status" value="1"/>
</dbReference>
<dbReference type="KEGG" id="clt:CM240_2513"/>
<keyword evidence="1 4" id="KW-0378">Hydrolase</keyword>
<feature type="transmembrane region" description="Helical" evidence="2">
    <location>
        <begin position="90"/>
        <end position="107"/>
    </location>
</feature>
<name>W6S5L9_9CLOT</name>
<sequence length="792" mass="89250">MEIGDEDMQIDFSYNGEKRKEEYIRKVISLLISAISIFFVSRVTLIREVAPFGVALLLILVQHLKKSEVVVVSIMSILGYATVGDKVGPIILYITYVITIGIISLILSKRKMQLQICVQYMAIFFISYAYKIIFSNANYGMGLFLTFIEMIAIIPIYYIFKFSISSMSSIRTNYLFNSEEIASMALLISVIVAGFWGIDILGVHIANVLGIIIIIMASLVFGNGMGIIFSIAIGVMIGINSEGLMIIVGTYALVSMTIEIIRESGKMLAIVGGIIAFIIIYISGNTSSYIGIWDGAIAFLIAFAIPQNVYNFLEREFNFEVKRERAYESYGDKIKKAVNQRMSTYSNVLEDISNILKQLTISAEKNYKDMGEESVYNLVEKVCSRCSMKNQCWEKETYYTYAAFEELIDNILYNNEDIPEELNRKCINRTMIKKISSELKTSIMIRDIYQKKQIEGREILSNNISHMANSIEEIINEFQNDISFDVREERNIAYAFNKSGIDYKDLSCINTKEGRLVVNVKLNYCRGTDFCVRNIIPIISRAVKREMCVGNENCCIDRNKNLCTVSFEERPQFYVSSCIKVIPKEGEVDSGDNSYFGKGRNGEYNIFLSDGMGSGKVADQDSSIVIDLVKKLTESGLSMDTVIDTLNSIMSLKFNEEEKFATLDIANIDLYRGELELIKVGAAATFIKRGEEVKVINNTTLPIGVLDKPDVQINNISLDNGDIIVMLSDGVIDCQKGDEGDYSWLEEYLKTCKTNSQELIRDGIIKEAMKLSKGHIKDDMTLIVSKTFKVMD</sequence>
<reference evidence="4 5" key="1">
    <citation type="submission" date="2013-11" db="EMBL/GenBank/DDBJ databases">
        <title>Complete genome sequence of Clostridum sp. M2/40.</title>
        <authorList>
            <person name="Wibberg D."/>
            <person name="Puehler A."/>
            <person name="Schlueter A."/>
        </authorList>
    </citation>
    <scope>NUCLEOTIDE SEQUENCE [LARGE SCALE GENOMIC DNA]</scope>
    <source>
        <strain evidence="5">M2/40</strain>
    </source>
</reference>
<dbReference type="EC" id="3.1.3.16" evidence="4"/>
<feature type="transmembrane region" description="Helical" evidence="2">
    <location>
        <begin position="181"/>
        <end position="198"/>
    </location>
</feature>
<dbReference type="OrthoDB" id="9763774at2"/>
<dbReference type="STRING" id="1216932.CM240_2513"/>
<dbReference type="InterPro" id="IPR001932">
    <property type="entry name" value="PPM-type_phosphatase-like_dom"/>
</dbReference>
<dbReference type="SMART" id="SM00331">
    <property type="entry name" value="PP2C_SIG"/>
    <property type="match status" value="1"/>
</dbReference>
<dbReference type="SUPFAM" id="SSF81606">
    <property type="entry name" value="PP2C-like"/>
    <property type="match status" value="1"/>
</dbReference>
<dbReference type="HOGENOM" id="CLU_017349_1_0_9"/>
<dbReference type="PANTHER" id="PTHR43156:SF2">
    <property type="entry name" value="STAGE II SPORULATION PROTEIN E"/>
    <property type="match status" value="1"/>
</dbReference>
<dbReference type="Proteomes" id="UP000019426">
    <property type="component" value="Chromosome M2/40_rep1"/>
</dbReference>
<gene>
    <name evidence="4" type="ORF">CM240_2513</name>
</gene>
<feature type="transmembrane region" description="Helical" evidence="2">
    <location>
        <begin position="139"/>
        <end position="160"/>
    </location>
</feature>
<feature type="domain" description="PPM-type phosphatase" evidence="3">
    <location>
        <begin position="574"/>
        <end position="787"/>
    </location>
</feature>
<dbReference type="InterPro" id="IPR045768">
    <property type="entry name" value="SpoIIE_N"/>
</dbReference>
<feature type="transmembrane region" description="Helical" evidence="2">
    <location>
        <begin position="114"/>
        <end position="133"/>
    </location>
</feature>
<protein>
    <submittedName>
        <fullName evidence="4">Putative Stage II sporulation protein E</fullName>
        <ecNumber evidence="4">3.1.3.16</ecNumber>
    </submittedName>
</protein>
<evidence type="ECO:0000313" key="5">
    <source>
        <dbReference type="Proteomes" id="UP000019426"/>
    </source>
</evidence>
<keyword evidence="2" id="KW-0812">Transmembrane</keyword>
<dbReference type="PATRIC" id="fig|1216932.3.peg.2486"/>
<feature type="transmembrane region" description="Helical" evidence="2">
    <location>
        <begin position="267"/>
        <end position="284"/>
    </location>
</feature>